<keyword evidence="6 8" id="KW-0472">Membrane</keyword>
<evidence type="ECO:0000256" key="6">
    <source>
        <dbReference type="ARBA" id="ARBA00023136"/>
    </source>
</evidence>
<dbReference type="PROSITE" id="PS50929">
    <property type="entry name" value="ABC_TM1F"/>
    <property type="match status" value="1"/>
</dbReference>
<dbReference type="InterPro" id="IPR017871">
    <property type="entry name" value="ABC_transporter-like_CS"/>
</dbReference>
<keyword evidence="4" id="KW-0067">ATP-binding</keyword>
<dbReference type="SMART" id="SM00382">
    <property type="entry name" value="AAA"/>
    <property type="match status" value="1"/>
</dbReference>
<feature type="transmembrane region" description="Helical" evidence="8">
    <location>
        <begin position="20"/>
        <end position="48"/>
    </location>
</feature>
<name>A0A6N7ZML5_9MICO</name>
<accession>A0A6N7ZML5</accession>
<feature type="transmembrane region" description="Helical" evidence="8">
    <location>
        <begin position="240"/>
        <end position="265"/>
    </location>
</feature>
<dbReference type="PANTHER" id="PTHR24221">
    <property type="entry name" value="ATP-BINDING CASSETTE SUB-FAMILY B"/>
    <property type="match status" value="1"/>
</dbReference>
<dbReference type="GO" id="GO:0042883">
    <property type="term" value="P:cysteine transport"/>
    <property type="evidence" value="ECO:0007669"/>
    <property type="project" value="InterPro"/>
</dbReference>
<evidence type="ECO:0000259" key="9">
    <source>
        <dbReference type="PROSITE" id="PS50893"/>
    </source>
</evidence>
<feature type="compositionally biased region" description="Acidic residues" evidence="7">
    <location>
        <begin position="578"/>
        <end position="587"/>
    </location>
</feature>
<reference evidence="11 12" key="1">
    <citation type="submission" date="2019-11" db="EMBL/GenBank/DDBJ databases">
        <title>Cellulosimicrobium composti sp. nov. isolated from a compost.</title>
        <authorList>
            <person name="Yang Y."/>
        </authorList>
    </citation>
    <scope>NUCLEOTIDE SEQUENCE [LARGE SCALE GENOMIC DNA]</scope>
    <source>
        <strain evidence="11 12">BIT-GX5</strain>
    </source>
</reference>
<proteinExistence type="predicted"/>
<evidence type="ECO:0000256" key="1">
    <source>
        <dbReference type="ARBA" id="ARBA00004651"/>
    </source>
</evidence>
<dbReference type="InterPro" id="IPR027417">
    <property type="entry name" value="P-loop_NTPase"/>
</dbReference>
<dbReference type="EMBL" id="WMKA01000062">
    <property type="protein sequence ID" value="MTG90731.1"/>
    <property type="molecule type" value="Genomic_DNA"/>
</dbReference>
<feature type="transmembrane region" description="Helical" evidence="8">
    <location>
        <begin position="195"/>
        <end position="214"/>
    </location>
</feature>
<dbReference type="Pfam" id="PF00005">
    <property type="entry name" value="ABC_tran"/>
    <property type="match status" value="1"/>
</dbReference>
<keyword evidence="5 8" id="KW-1133">Transmembrane helix</keyword>
<gene>
    <name evidence="11" type="primary">cydD</name>
    <name evidence="11" type="ORF">GJV82_17585</name>
</gene>
<dbReference type="InterPro" id="IPR003593">
    <property type="entry name" value="AAA+_ATPase"/>
</dbReference>
<dbReference type="InterPro" id="IPR036640">
    <property type="entry name" value="ABC1_TM_sf"/>
</dbReference>
<evidence type="ECO:0000313" key="11">
    <source>
        <dbReference type="EMBL" id="MTG90731.1"/>
    </source>
</evidence>
<dbReference type="RefSeq" id="WP_318657791.1">
    <property type="nucleotide sequence ID" value="NZ_WMKA01000062.1"/>
</dbReference>
<evidence type="ECO:0000259" key="10">
    <source>
        <dbReference type="PROSITE" id="PS50929"/>
    </source>
</evidence>
<sequence length="611" mass="63077">MKPLDPRLLRHARAARGYVVLTAALGFATAALVVAQAVVLASVLAPAIQGTADLADLGPRVGLLAGVVAARTGTSWAQERFALRAATRTVAELREQVVTHAVALGPRWLASGRGPEVATLATRGLDALEPYMVRYLPQLLLAATVTPATLAVVLGLDWVSAVIIAVTIPLVPLFMILVGRLTAGTSERRLVVMQRLGAQVLDLLAGLPTLLAFGRARGPERRVRALGEANRRATMGTLRIAFLSGMVLELLTTLSVAVVAVGVGLRLVHGGMGLEPALAVLVLAPEVYLPLRQVGLHFHASTDGIAAAEQAFAVLDEEAPRPGTVPAPALAGSTLALHGVSVRAGERDVLAPADLDLELRLGTSSGRVVALTGPSGAGKTTTAMVLLGLVRPDRGTVTLTAPDAAPLDLADVDPSTFWRQVAWLPQRPVLAPGRLRDVVAGGLDVTDADLDRAARTAGLDAVLATVPGGWDAEVGRGGVGLSVGQRQRVALAAALLGDPARVPLVVLDEPTAHLDARGEQVVLDAVRAFRDQGRTVVVVAHRASLVHAADDVVEVRPGPLDRSGPAVGTAVRPGEVVEVGEADEPGEPGEPGTGTTPPLVPAGATTERSRP</sequence>
<evidence type="ECO:0000256" key="4">
    <source>
        <dbReference type="ARBA" id="ARBA00022840"/>
    </source>
</evidence>
<comment type="caution">
    <text evidence="11">The sequence shown here is derived from an EMBL/GenBank/DDBJ whole genome shotgun (WGS) entry which is preliminary data.</text>
</comment>
<feature type="compositionally biased region" description="Low complexity" evidence="7">
    <location>
        <begin position="593"/>
        <end position="611"/>
    </location>
</feature>
<dbReference type="InterPro" id="IPR039421">
    <property type="entry name" value="Type_1_exporter"/>
</dbReference>
<dbReference type="SUPFAM" id="SSF52540">
    <property type="entry name" value="P-loop containing nucleoside triphosphate hydrolases"/>
    <property type="match status" value="1"/>
</dbReference>
<dbReference type="Proteomes" id="UP000440668">
    <property type="component" value="Unassembled WGS sequence"/>
</dbReference>
<dbReference type="PROSITE" id="PS00211">
    <property type="entry name" value="ABC_TRANSPORTER_1"/>
    <property type="match status" value="1"/>
</dbReference>
<dbReference type="PANTHER" id="PTHR24221:SF590">
    <property type="entry name" value="COMPONENT LINKED WITH THE ASSEMBLY OF CYTOCHROME' TRANSPORT TRANSMEMBRANE ATP-BINDING PROTEIN ABC TRANSPORTER CYDD-RELATED"/>
    <property type="match status" value="1"/>
</dbReference>
<comment type="subcellular location">
    <subcellularLocation>
        <location evidence="1">Cell membrane</location>
        <topology evidence="1">Multi-pass membrane protein</topology>
    </subcellularLocation>
</comment>
<feature type="domain" description="ABC transmembrane type-1" evidence="10">
    <location>
        <begin position="20"/>
        <end position="303"/>
    </location>
</feature>
<evidence type="ECO:0000256" key="7">
    <source>
        <dbReference type="SAM" id="MobiDB-lite"/>
    </source>
</evidence>
<feature type="region of interest" description="Disordered" evidence="7">
    <location>
        <begin position="557"/>
        <end position="611"/>
    </location>
</feature>
<dbReference type="PROSITE" id="PS50893">
    <property type="entry name" value="ABC_TRANSPORTER_2"/>
    <property type="match status" value="1"/>
</dbReference>
<feature type="transmembrane region" description="Helical" evidence="8">
    <location>
        <begin position="135"/>
        <end position="154"/>
    </location>
</feature>
<dbReference type="InterPro" id="IPR003439">
    <property type="entry name" value="ABC_transporter-like_ATP-bd"/>
</dbReference>
<protein>
    <submittedName>
        <fullName evidence="11">Thiol reductant ABC exporter subunit CydD</fullName>
    </submittedName>
</protein>
<dbReference type="CDD" id="cd18584">
    <property type="entry name" value="ABC_6TM_AarD_CydD"/>
    <property type="match status" value="1"/>
</dbReference>
<dbReference type="GO" id="GO:0140359">
    <property type="term" value="F:ABC-type transporter activity"/>
    <property type="evidence" value="ECO:0007669"/>
    <property type="project" value="InterPro"/>
</dbReference>
<dbReference type="NCBIfam" id="TIGR02857">
    <property type="entry name" value="CydD"/>
    <property type="match status" value="1"/>
</dbReference>
<dbReference type="SUPFAM" id="SSF90123">
    <property type="entry name" value="ABC transporter transmembrane region"/>
    <property type="match status" value="1"/>
</dbReference>
<dbReference type="Pfam" id="PF00664">
    <property type="entry name" value="ABC_membrane"/>
    <property type="match status" value="1"/>
</dbReference>
<dbReference type="Gene3D" id="3.40.50.300">
    <property type="entry name" value="P-loop containing nucleotide triphosphate hydrolases"/>
    <property type="match status" value="1"/>
</dbReference>
<keyword evidence="3" id="KW-0547">Nucleotide-binding</keyword>
<organism evidence="11 12">
    <name type="scientific">Cellulosimicrobium composti</name>
    <dbReference type="NCBI Taxonomy" id="2672572"/>
    <lineage>
        <taxon>Bacteria</taxon>
        <taxon>Bacillati</taxon>
        <taxon>Actinomycetota</taxon>
        <taxon>Actinomycetes</taxon>
        <taxon>Micrococcales</taxon>
        <taxon>Promicromonosporaceae</taxon>
        <taxon>Cellulosimicrobium</taxon>
    </lineage>
</organism>
<keyword evidence="2 8" id="KW-0812">Transmembrane</keyword>
<feature type="transmembrane region" description="Helical" evidence="8">
    <location>
        <begin position="161"/>
        <end position="183"/>
    </location>
</feature>
<dbReference type="InterPro" id="IPR011527">
    <property type="entry name" value="ABC1_TM_dom"/>
</dbReference>
<evidence type="ECO:0000256" key="3">
    <source>
        <dbReference type="ARBA" id="ARBA00022741"/>
    </source>
</evidence>
<evidence type="ECO:0000313" key="12">
    <source>
        <dbReference type="Proteomes" id="UP000440668"/>
    </source>
</evidence>
<evidence type="ECO:0000256" key="2">
    <source>
        <dbReference type="ARBA" id="ARBA00022692"/>
    </source>
</evidence>
<dbReference type="GO" id="GO:0005524">
    <property type="term" value="F:ATP binding"/>
    <property type="evidence" value="ECO:0007669"/>
    <property type="project" value="UniProtKB-KW"/>
</dbReference>
<dbReference type="AlphaFoldDB" id="A0A6N7ZML5"/>
<feature type="domain" description="ABC transporter" evidence="9">
    <location>
        <begin position="335"/>
        <end position="582"/>
    </location>
</feature>
<dbReference type="InterPro" id="IPR014216">
    <property type="entry name" value="ABC_transptr_CydD"/>
</dbReference>
<dbReference type="Gene3D" id="1.20.1560.10">
    <property type="entry name" value="ABC transporter type 1, transmembrane domain"/>
    <property type="match status" value="1"/>
</dbReference>
<dbReference type="GO" id="GO:0016887">
    <property type="term" value="F:ATP hydrolysis activity"/>
    <property type="evidence" value="ECO:0007669"/>
    <property type="project" value="InterPro"/>
</dbReference>
<dbReference type="CDD" id="cd03228">
    <property type="entry name" value="ABCC_MRP_Like"/>
    <property type="match status" value="1"/>
</dbReference>
<dbReference type="GO" id="GO:0005886">
    <property type="term" value="C:plasma membrane"/>
    <property type="evidence" value="ECO:0007669"/>
    <property type="project" value="UniProtKB-SubCell"/>
</dbReference>
<evidence type="ECO:0000256" key="8">
    <source>
        <dbReference type="SAM" id="Phobius"/>
    </source>
</evidence>
<evidence type="ECO:0000256" key="5">
    <source>
        <dbReference type="ARBA" id="ARBA00022989"/>
    </source>
</evidence>